<feature type="region of interest" description="Disordered" evidence="1">
    <location>
        <begin position="1"/>
        <end position="46"/>
    </location>
</feature>
<dbReference type="EMBL" id="UOEZ01000061">
    <property type="protein sequence ID" value="VAW37799.1"/>
    <property type="molecule type" value="Genomic_DNA"/>
</dbReference>
<protein>
    <submittedName>
        <fullName evidence="2">Uncharacterized protein</fullName>
    </submittedName>
</protein>
<organism evidence="2">
    <name type="scientific">hydrothermal vent metagenome</name>
    <dbReference type="NCBI Taxonomy" id="652676"/>
    <lineage>
        <taxon>unclassified sequences</taxon>
        <taxon>metagenomes</taxon>
        <taxon>ecological metagenomes</taxon>
    </lineage>
</organism>
<proteinExistence type="predicted"/>
<sequence length="120" mass="12881">MDRPGGVGVDTAPARSAGPIEEGSKGPAPGGRCSKDGPGRKGLQRPAQKVFTLGDIRLYECPVSYISRDTVELMRLVYLIDGSKGLLYSGGWGDQPAWLVEAVEAFRMETVGRTREGKEV</sequence>
<dbReference type="AlphaFoldDB" id="A0A3B0VLU9"/>
<evidence type="ECO:0000256" key="1">
    <source>
        <dbReference type="SAM" id="MobiDB-lite"/>
    </source>
</evidence>
<accession>A0A3B0VLU9</accession>
<name>A0A3B0VLU9_9ZZZZ</name>
<reference evidence="2" key="1">
    <citation type="submission" date="2018-06" db="EMBL/GenBank/DDBJ databases">
        <authorList>
            <person name="Zhirakovskaya E."/>
        </authorList>
    </citation>
    <scope>NUCLEOTIDE SEQUENCE</scope>
</reference>
<gene>
    <name evidence="2" type="ORF">MNBD_DELTA02-725</name>
</gene>
<evidence type="ECO:0000313" key="2">
    <source>
        <dbReference type="EMBL" id="VAW37799.1"/>
    </source>
</evidence>